<dbReference type="EMBL" id="JAHUTI010090932">
    <property type="protein sequence ID" value="MED6261862.1"/>
    <property type="molecule type" value="Genomic_DNA"/>
</dbReference>
<proteinExistence type="predicted"/>
<evidence type="ECO:0000313" key="1">
    <source>
        <dbReference type="EMBL" id="MED6261862.1"/>
    </source>
</evidence>
<reference evidence="1 2" key="1">
    <citation type="submission" date="2021-07" db="EMBL/GenBank/DDBJ databases">
        <authorList>
            <person name="Palmer J.M."/>
        </authorList>
    </citation>
    <scope>NUCLEOTIDE SEQUENCE [LARGE SCALE GENOMIC DNA]</scope>
    <source>
        <strain evidence="1 2">AT_MEX2019</strain>
        <tissue evidence="1">Muscle</tissue>
    </source>
</reference>
<accession>A0ABU7CGS9</accession>
<gene>
    <name evidence="1" type="ORF">ATANTOWER_011061</name>
</gene>
<comment type="caution">
    <text evidence="1">The sequence shown here is derived from an EMBL/GenBank/DDBJ whole genome shotgun (WGS) entry which is preliminary data.</text>
</comment>
<organism evidence="1 2">
    <name type="scientific">Ataeniobius toweri</name>
    <dbReference type="NCBI Taxonomy" id="208326"/>
    <lineage>
        <taxon>Eukaryota</taxon>
        <taxon>Metazoa</taxon>
        <taxon>Chordata</taxon>
        <taxon>Craniata</taxon>
        <taxon>Vertebrata</taxon>
        <taxon>Euteleostomi</taxon>
        <taxon>Actinopterygii</taxon>
        <taxon>Neopterygii</taxon>
        <taxon>Teleostei</taxon>
        <taxon>Neoteleostei</taxon>
        <taxon>Acanthomorphata</taxon>
        <taxon>Ovalentaria</taxon>
        <taxon>Atherinomorphae</taxon>
        <taxon>Cyprinodontiformes</taxon>
        <taxon>Goodeidae</taxon>
        <taxon>Ataeniobius</taxon>
    </lineage>
</organism>
<evidence type="ECO:0000313" key="2">
    <source>
        <dbReference type="Proteomes" id="UP001345963"/>
    </source>
</evidence>
<dbReference type="Proteomes" id="UP001345963">
    <property type="component" value="Unassembled WGS sequence"/>
</dbReference>
<keyword evidence="2" id="KW-1185">Reference proteome</keyword>
<sequence length="71" mass="8018">MFLSVFLLRFPPPRGFSPLSSERADSWRLFNPATVDLGTVVNFIRIRDWDQPESSFLKLKICGSSIVKSGS</sequence>
<name>A0ABU7CGS9_9TELE</name>
<protein>
    <submittedName>
        <fullName evidence="1">Uncharacterized protein</fullName>
    </submittedName>
</protein>